<keyword evidence="4 5" id="KW-0539">Nucleus</keyword>
<evidence type="ECO:0000256" key="2">
    <source>
        <dbReference type="ARBA" id="ARBA00023125"/>
    </source>
</evidence>
<gene>
    <name evidence="10" type="primary">ALX3</name>
</gene>
<feature type="region of interest" description="Disordered" evidence="7">
    <location>
        <begin position="1"/>
        <end position="34"/>
    </location>
</feature>
<evidence type="ECO:0000256" key="1">
    <source>
        <dbReference type="ARBA" id="ARBA00004123"/>
    </source>
</evidence>
<organism evidence="9 10">
    <name type="scientific">Echinops telfairi</name>
    <name type="common">Lesser hedgehog tenrec</name>
    <dbReference type="NCBI Taxonomy" id="9371"/>
    <lineage>
        <taxon>Eukaryota</taxon>
        <taxon>Metazoa</taxon>
        <taxon>Chordata</taxon>
        <taxon>Craniata</taxon>
        <taxon>Vertebrata</taxon>
        <taxon>Euteleostomi</taxon>
        <taxon>Mammalia</taxon>
        <taxon>Eutheria</taxon>
        <taxon>Afrotheria</taxon>
        <taxon>Tenrecidae</taxon>
        <taxon>Tenrecinae</taxon>
        <taxon>Echinops</taxon>
    </lineage>
</organism>
<dbReference type="InterPro" id="IPR001356">
    <property type="entry name" value="HD"/>
</dbReference>
<reference evidence="10" key="1">
    <citation type="submission" date="2025-08" db="UniProtKB">
        <authorList>
            <consortium name="RefSeq"/>
        </authorList>
    </citation>
    <scope>IDENTIFICATION</scope>
</reference>
<evidence type="ECO:0000313" key="10">
    <source>
        <dbReference type="RefSeq" id="XP_012859231.1"/>
    </source>
</evidence>
<dbReference type="SMART" id="SM00389">
    <property type="entry name" value="HOX"/>
    <property type="match status" value="1"/>
</dbReference>
<keyword evidence="2 5" id="KW-0238">DNA-binding</keyword>
<dbReference type="PROSITE" id="PS00027">
    <property type="entry name" value="HOMEOBOX_1"/>
    <property type="match status" value="1"/>
</dbReference>
<evidence type="ECO:0000256" key="5">
    <source>
        <dbReference type="PROSITE-ProRule" id="PRU00108"/>
    </source>
</evidence>
<dbReference type="InterPro" id="IPR050649">
    <property type="entry name" value="Paired_Homeobox_TFs"/>
</dbReference>
<dbReference type="PANTHER" id="PTHR24329:SF578">
    <property type="entry name" value="HOMEOBOX PROTEIN ARISTALESS-LIKE 3"/>
    <property type="match status" value="1"/>
</dbReference>
<evidence type="ECO:0000256" key="4">
    <source>
        <dbReference type="ARBA" id="ARBA00023242"/>
    </source>
</evidence>
<accession>A0ABM0ZPK6</accession>
<name>A0ABM0ZPK6_ECHTE</name>
<keyword evidence="9" id="KW-1185">Reference proteome</keyword>
<sequence length="430" mass="46317">MGHRQGQVARVGPARCERQDPLAGPGSSRGAHSRNYCLCPKTCPAQGALRRARADRDGDELPDLGSGFEGVVDNEIRGKNTGNQAWDPAALAYPDTSRRARPRWPSQLVRGARAAERTAGQGLSGARVAQTPGRARASVEGTLSPPARGPRRLQASSADTAVVLPARSTSWRGSHSYGVPEEKASKAVSFPQLPLDCPGGPGDGPSNLQGSPGPCLANLRVPLSPGLPESMDLAKNKNKKRRNRTTFSTFQLEELEKVFQKTHYPDVYAREQLALRTDLTEARVQVWFQNRRAKWRKRERYGKIQEGRNPFTAAYDISVLPRTNSHPQLQNSLWSSPGSGSPGGPCLVSPEGLPSPCMSPYSHSHGNVAGFMGVPASPGAHPGIYSIHGFSPTLGGHSFEPSPDGNYKSPGLVSLRVRPKEPPSLLNWTT</sequence>
<dbReference type="RefSeq" id="XP_012859231.1">
    <property type="nucleotide sequence ID" value="XM_013003777.1"/>
</dbReference>
<protein>
    <submittedName>
        <fullName evidence="10">Homeobox protein aristaless-like 3</fullName>
    </submittedName>
</protein>
<dbReference type="PANTHER" id="PTHR24329">
    <property type="entry name" value="HOMEOBOX PROTEIN ARISTALESS"/>
    <property type="match status" value="1"/>
</dbReference>
<feature type="region of interest" description="Disordered" evidence="7">
    <location>
        <begin position="115"/>
        <end position="157"/>
    </location>
</feature>
<evidence type="ECO:0000313" key="9">
    <source>
        <dbReference type="Proteomes" id="UP000694863"/>
    </source>
</evidence>
<dbReference type="InterPro" id="IPR009057">
    <property type="entry name" value="Homeodomain-like_sf"/>
</dbReference>
<dbReference type="Pfam" id="PF00046">
    <property type="entry name" value="Homeodomain"/>
    <property type="match status" value="1"/>
</dbReference>
<feature type="domain" description="Homeobox" evidence="8">
    <location>
        <begin position="238"/>
        <end position="298"/>
    </location>
</feature>
<dbReference type="Gene3D" id="1.10.10.60">
    <property type="entry name" value="Homeodomain-like"/>
    <property type="match status" value="1"/>
</dbReference>
<dbReference type="GeneID" id="101656865"/>
<evidence type="ECO:0000256" key="3">
    <source>
        <dbReference type="ARBA" id="ARBA00023155"/>
    </source>
</evidence>
<keyword evidence="3 5" id="KW-0371">Homeobox</keyword>
<comment type="subcellular location">
    <subcellularLocation>
        <location evidence="1 5 6">Nucleus</location>
    </subcellularLocation>
</comment>
<dbReference type="InterPro" id="IPR017970">
    <property type="entry name" value="Homeobox_CS"/>
</dbReference>
<evidence type="ECO:0000256" key="6">
    <source>
        <dbReference type="RuleBase" id="RU000682"/>
    </source>
</evidence>
<proteinExistence type="predicted"/>
<dbReference type="Proteomes" id="UP000694863">
    <property type="component" value="Unplaced"/>
</dbReference>
<dbReference type="PROSITE" id="PS50071">
    <property type="entry name" value="HOMEOBOX_2"/>
    <property type="match status" value="1"/>
</dbReference>
<feature type="DNA-binding region" description="Homeobox" evidence="5">
    <location>
        <begin position="240"/>
        <end position="299"/>
    </location>
</feature>
<evidence type="ECO:0000256" key="7">
    <source>
        <dbReference type="SAM" id="MobiDB-lite"/>
    </source>
</evidence>
<evidence type="ECO:0000259" key="8">
    <source>
        <dbReference type="PROSITE" id="PS50071"/>
    </source>
</evidence>
<dbReference type="SUPFAM" id="SSF46689">
    <property type="entry name" value="Homeodomain-like"/>
    <property type="match status" value="1"/>
</dbReference>
<dbReference type="CDD" id="cd00086">
    <property type="entry name" value="homeodomain"/>
    <property type="match status" value="1"/>
</dbReference>